<dbReference type="GO" id="GO:0004518">
    <property type="term" value="F:nuclease activity"/>
    <property type="evidence" value="ECO:0007669"/>
    <property type="project" value="UniProtKB-KW"/>
</dbReference>
<keyword evidence="7" id="KW-1185">Reference proteome</keyword>
<evidence type="ECO:0000313" key="7">
    <source>
        <dbReference type="Proteomes" id="UP000501387"/>
    </source>
</evidence>
<dbReference type="InterPro" id="IPR029060">
    <property type="entry name" value="PIN-like_dom_sf"/>
</dbReference>
<dbReference type="Pfam" id="PF01850">
    <property type="entry name" value="PIN"/>
    <property type="match status" value="1"/>
</dbReference>
<accession>A0A6G8FGJ2</accession>
<keyword evidence="4" id="KW-0460">Magnesium</keyword>
<dbReference type="KEGG" id="lins:G7067_02050"/>
<sequence>MVTYFDTSALIPLVVEEAGTEKATVVWAMATQCVSSALIEVESFAALAAAERGGRFSGDNRQALEDSVTELFAVMTRVLPSRELIREDSVLAREESLRGYDAMHLATALSIALGVSGTSGRDESMVFASGDAALLAAAHRRGLTVVDTSESIAGHQDM</sequence>
<keyword evidence="2" id="KW-0479">Metal-binding</keyword>
<dbReference type="EMBL" id="CP049934">
    <property type="protein sequence ID" value="QIM15465.1"/>
    <property type="molecule type" value="Genomic_DNA"/>
</dbReference>
<dbReference type="GO" id="GO:0046872">
    <property type="term" value="F:metal ion binding"/>
    <property type="evidence" value="ECO:0007669"/>
    <property type="project" value="UniProtKB-KW"/>
</dbReference>
<dbReference type="CDD" id="cd09874">
    <property type="entry name" value="PIN_MT3492-like"/>
    <property type="match status" value="1"/>
</dbReference>
<reference evidence="6 7" key="1">
    <citation type="submission" date="2020-03" db="EMBL/GenBank/DDBJ databases">
        <title>Leucobacter sp. nov., isolated from beetles.</title>
        <authorList>
            <person name="Hyun D.-W."/>
            <person name="Bae J.-W."/>
        </authorList>
    </citation>
    <scope>NUCLEOTIDE SEQUENCE [LARGE SCALE GENOMIC DNA]</scope>
    <source>
        <strain evidence="6 7">HDW9B</strain>
    </source>
</reference>
<dbReference type="SUPFAM" id="SSF88723">
    <property type="entry name" value="PIN domain-like"/>
    <property type="match status" value="1"/>
</dbReference>
<dbReference type="RefSeq" id="WP_166321577.1">
    <property type="nucleotide sequence ID" value="NZ_CP049934.1"/>
</dbReference>
<evidence type="ECO:0000256" key="4">
    <source>
        <dbReference type="ARBA" id="ARBA00022842"/>
    </source>
</evidence>
<dbReference type="AlphaFoldDB" id="A0A6G8FGJ2"/>
<dbReference type="GO" id="GO:0016787">
    <property type="term" value="F:hydrolase activity"/>
    <property type="evidence" value="ECO:0007669"/>
    <property type="project" value="UniProtKB-KW"/>
</dbReference>
<name>A0A6G8FGJ2_9MICO</name>
<evidence type="ECO:0000313" key="6">
    <source>
        <dbReference type="EMBL" id="QIM15465.1"/>
    </source>
</evidence>
<organism evidence="6 7">
    <name type="scientific">Leucobacter insecticola</name>
    <dbReference type="NCBI Taxonomy" id="2714934"/>
    <lineage>
        <taxon>Bacteria</taxon>
        <taxon>Bacillati</taxon>
        <taxon>Actinomycetota</taxon>
        <taxon>Actinomycetes</taxon>
        <taxon>Micrococcales</taxon>
        <taxon>Microbacteriaceae</taxon>
        <taxon>Leucobacter</taxon>
    </lineage>
</organism>
<gene>
    <name evidence="6" type="ORF">G7067_02050</name>
</gene>
<dbReference type="InterPro" id="IPR002716">
    <property type="entry name" value="PIN_dom"/>
</dbReference>
<proteinExistence type="predicted"/>
<keyword evidence="3" id="KW-0378">Hydrolase</keyword>
<evidence type="ECO:0000256" key="3">
    <source>
        <dbReference type="ARBA" id="ARBA00022801"/>
    </source>
</evidence>
<dbReference type="Gene3D" id="3.40.50.1010">
    <property type="entry name" value="5'-nuclease"/>
    <property type="match status" value="1"/>
</dbReference>
<feature type="domain" description="PIN" evidence="5">
    <location>
        <begin position="4"/>
        <end position="113"/>
    </location>
</feature>
<protein>
    <submittedName>
        <fullName evidence="6">Type II toxin-antitoxin system VapC family toxin</fullName>
    </submittedName>
</protein>
<dbReference type="Proteomes" id="UP000501387">
    <property type="component" value="Chromosome"/>
</dbReference>
<evidence type="ECO:0000256" key="1">
    <source>
        <dbReference type="ARBA" id="ARBA00022722"/>
    </source>
</evidence>
<keyword evidence="1" id="KW-0540">Nuclease</keyword>
<evidence type="ECO:0000259" key="5">
    <source>
        <dbReference type="Pfam" id="PF01850"/>
    </source>
</evidence>
<evidence type="ECO:0000256" key="2">
    <source>
        <dbReference type="ARBA" id="ARBA00022723"/>
    </source>
</evidence>